<dbReference type="CDD" id="cd04489">
    <property type="entry name" value="ExoVII_LU_OBF"/>
    <property type="match status" value="1"/>
</dbReference>
<evidence type="ECO:0000256" key="6">
    <source>
        <dbReference type="RuleBase" id="RU004355"/>
    </source>
</evidence>
<feature type="domain" description="OB-fold nucleic acid binding" evidence="8">
    <location>
        <begin position="16"/>
        <end position="109"/>
    </location>
</feature>
<feature type="domain" description="Exonuclease VII large subunit C-terminal" evidence="7">
    <location>
        <begin position="133"/>
        <end position="335"/>
    </location>
</feature>
<comment type="catalytic activity">
    <reaction evidence="5 6">
        <text>Exonucleolytic cleavage in either 5'- to 3'- or 3'- to 5'-direction to yield nucleoside 5'-phosphates.</text>
        <dbReference type="EC" id="3.1.11.6"/>
    </reaction>
</comment>
<evidence type="ECO:0000256" key="3">
    <source>
        <dbReference type="ARBA" id="ARBA00022801"/>
    </source>
</evidence>
<protein>
    <recommendedName>
        <fullName evidence="5">Exodeoxyribonuclease 7 large subunit</fullName>
        <ecNumber evidence="5">3.1.11.6</ecNumber>
    </recommendedName>
    <alternativeName>
        <fullName evidence="5">Exodeoxyribonuclease VII large subunit</fullName>
        <shortName evidence="5">Exonuclease VII large subunit</shortName>
    </alternativeName>
</protein>
<dbReference type="InterPro" id="IPR020579">
    <property type="entry name" value="Exonuc_VII_lsu_C"/>
</dbReference>
<dbReference type="PANTHER" id="PTHR30008:SF0">
    <property type="entry name" value="EXODEOXYRIBONUCLEASE 7 LARGE SUBUNIT"/>
    <property type="match status" value="1"/>
</dbReference>
<evidence type="ECO:0000256" key="1">
    <source>
        <dbReference type="ARBA" id="ARBA00022490"/>
    </source>
</evidence>
<comment type="subcellular location">
    <subcellularLocation>
        <location evidence="5 6">Cytoplasm</location>
    </subcellularLocation>
</comment>
<evidence type="ECO:0000259" key="8">
    <source>
        <dbReference type="Pfam" id="PF13742"/>
    </source>
</evidence>
<dbReference type="RefSeq" id="WP_022635967.1">
    <property type="nucleotide sequence ID" value="NZ_ASJR01000003.1"/>
</dbReference>
<organism evidence="9 10">
    <name type="scientific">Chitinivibrio alkaliphilus ACht1</name>
    <dbReference type="NCBI Taxonomy" id="1313304"/>
    <lineage>
        <taxon>Bacteria</taxon>
        <taxon>Pseudomonadati</taxon>
        <taxon>Fibrobacterota</taxon>
        <taxon>Chitinivibrionia</taxon>
        <taxon>Chitinivibrionales</taxon>
        <taxon>Chitinivibrionaceae</taxon>
        <taxon>Chitinivibrio</taxon>
    </lineage>
</organism>
<sequence length="408" mass="44728">MSEAYFQSPRERSAPYTVSEVNAGISHILSDTVGTMLYVTGEVLSCKHAFSGHVYLTLSDGVSKISAVLWKWAVPYVTVMPVAGDAVCCIGGVRVYEKGGVYQLDLRNIWSVGLGNYEEMLEQRYRLLAKEGIFAEERKRPLPKRIRRIGLITGEESAALYDMVRTIHTTAPYLHILVVPAVVQGSKAPESLVRAVERMNAHAQVDLCILGRGGGAKEDLSAFDTEAVVRAVAASEIPVVCAVGHQIDRSLCDLAADLSCSTPTAAAQAVLQRCDDTEGVVEELSQRLVSSMVALWQQKEGKYSAMVARTTFSKYIRNIARRAEYVHSLEERLKRSCAALVEKKHHSMLLAMHRLHGASPHAILRRGYAAVLRDGAPVTSQADTAAGELLQVRFYDGTVLVRVEKEDS</sequence>
<reference evidence="9 10" key="1">
    <citation type="journal article" date="2013" name="Environ. Microbiol.">
        <title>Genome analysis of Chitinivibrio alkaliphilus gen. nov., sp. nov., a novel extremely haloalkaliphilic anaerobic chitinolytic bacterium from the candidate phylum Termite Group 3.</title>
        <authorList>
            <person name="Sorokin D.Y."/>
            <person name="Gumerov V.M."/>
            <person name="Rakitin A.L."/>
            <person name="Beletsky A.V."/>
            <person name="Damste J.S."/>
            <person name="Muyzer G."/>
            <person name="Mardanov A.V."/>
            <person name="Ravin N.V."/>
        </authorList>
    </citation>
    <scope>NUCLEOTIDE SEQUENCE [LARGE SCALE GENOMIC DNA]</scope>
    <source>
        <strain evidence="9 10">ACht1</strain>
    </source>
</reference>
<gene>
    <name evidence="5" type="primary">xseA</name>
    <name evidence="9" type="ORF">CALK_0427</name>
</gene>
<name>U7D972_9BACT</name>
<evidence type="ECO:0000256" key="4">
    <source>
        <dbReference type="ARBA" id="ARBA00022839"/>
    </source>
</evidence>
<keyword evidence="2 5" id="KW-0540">Nuclease</keyword>
<comment type="similarity">
    <text evidence="5 6">Belongs to the XseA family.</text>
</comment>
<dbReference type="NCBIfam" id="TIGR00237">
    <property type="entry name" value="xseA"/>
    <property type="match status" value="1"/>
</dbReference>
<dbReference type="PANTHER" id="PTHR30008">
    <property type="entry name" value="EXODEOXYRIBONUCLEASE 7 LARGE SUBUNIT"/>
    <property type="match status" value="1"/>
</dbReference>
<comment type="subunit">
    <text evidence="5">Heterooligomer composed of large and small subunits.</text>
</comment>
<dbReference type="GO" id="GO:0008855">
    <property type="term" value="F:exodeoxyribonuclease VII activity"/>
    <property type="evidence" value="ECO:0007669"/>
    <property type="project" value="UniProtKB-UniRule"/>
</dbReference>
<dbReference type="GO" id="GO:0006308">
    <property type="term" value="P:DNA catabolic process"/>
    <property type="evidence" value="ECO:0007669"/>
    <property type="project" value="UniProtKB-UniRule"/>
</dbReference>
<comment type="caution">
    <text evidence="9">The sequence shown here is derived from an EMBL/GenBank/DDBJ whole genome shotgun (WGS) entry which is preliminary data.</text>
</comment>
<keyword evidence="1 5" id="KW-0963">Cytoplasm</keyword>
<dbReference type="EC" id="3.1.11.6" evidence="5"/>
<dbReference type="InterPro" id="IPR025824">
    <property type="entry name" value="OB-fold_nuc-bd_dom"/>
</dbReference>
<dbReference type="STRING" id="1313304.CALK_0427"/>
<dbReference type="HAMAP" id="MF_00378">
    <property type="entry name" value="Exonuc_7_L"/>
    <property type="match status" value="1"/>
</dbReference>
<evidence type="ECO:0000313" key="10">
    <source>
        <dbReference type="Proteomes" id="UP000017148"/>
    </source>
</evidence>
<evidence type="ECO:0000313" key="9">
    <source>
        <dbReference type="EMBL" id="ERP38939.1"/>
    </source>
</evidence>
<dbReference type="EMBL" id="ASJR01000003">
    <property type="protein sequence ID" value="ERP38939.1"/>
    <property type="molecule type" value="Genomic_DNA"/>
</dbReference>
<comment type="function">
    <text evidence="5">Bidirectionally degrades single-stranded DNA into large acid-insoluble oligonucleotides, which are then degraded further into small acid-soluble oligonucleotides.</text>
</comment>
<dbReference type="eggNOG" id="COG1570">
    <property type="taxonomic scope" value="Bacteria"/>
</dbReference>
<dbReference type="AlphaFoldDB" id="U7D972"/>
<keyword evidence="10" id="KW-1185">Reference proteome</keyword>
<dbReference type="GO" id="GO:0003676">
    <property type="term" value="F:nucleic acid binding"/>
    <property type="evidence" value="ECO:0007669"/>
    <property type="project" value="InterPro"/>
</dbReference>
<evidence type="ECO:0000259" key="7">
    <source>
        <dbReference type="Pfam" id="PF02601"/>
    </source>
</evidence>
<dbReference type="OrthoDB" id="9802795at2"/>
<keyword evidence="3 5" id="KW-0378">Hydrolase</keyword>
<dbReference type="GO" id="GO:0009318">
    <property type="term" value="C:exodeoxyribonuclease VII complex"/>
    <property type="evidence" value="ECO:0007669"/>
    <property type="project" value="UniProtKB-UniRule"/>
</dbReference>
<accession>U7D972</accession>
<dbReference type="Proteomes" id="UP000017148">
    <property type="component" value="Unassembled WGS sequence"/>
</dbReference>
<dbReference type="Pfam" id="PF13742">
    <property type="entry name" value="tRNA_anti_2"/>
    <property type="match status" value="1"/>
</dbReference>
<evidence type="ECO:0000256" key="5">
    <source>
        <dbReference type="HAMAP-Rule" id="MF_00378"/>
    </source>
</evidence>
<keyword evidence="4 5" id="KW-0269">Exonuclease</keyword>
<dbReference type="InterPro" id="IPR003753">
    <property type="entry name" value="Exonuc_VII_L"/>
</dbReference>
<dbReference type="Pfam" id="PF02601">
    <property type="entry name" value="Exonuc_VII_L"/>
    <property type="match status" value="1"/>
</dbReference>
<evidence type="ECO:0000256" key="2">
    <source>
        <dbReference type="ARBA" id="ARBA00022722"/>
    </source>
</evidence>
<proteinExistence type="inferred from homology"/>
<dbReference type="GO" id="GO:0005737">
    <property type="term" value="C:cytoplasm"/>
    <property type="evidence" value="ECO:0007669"/>
    <property type="project" value="UniProtKB-SubCell"/>
</dbReference>